<comment type="subcellular location">
    <subcellularLocation>
        <location evidence="1 7">Cell membrane</location>
        <topology evidence="1 7">Multi-pass membrane protein</topology>
    </subcellularLocation>
</comment>
<dbReference type="PANTHER" id="PTHR32243">
    <property type="entry name" value="MALTOSE TRANSPORT SYSTEM PERMEASE-RELATED"/>
    <property type="match status" value="1"/>
</dbReference>
<evidence type="ECO:0000256" key="6">
    <source>
        <dbReference type="ARBA" id="ARBA00023136"/>
    </source>
</evidence>
<feature type="domain" description="ABC transmembrane type-1" evidence="8">
    <location>
        <begin position="71"/>
        <end position="262"/>
    </location>
</feature>
<gene>
    <name evidence="9" type="ORF">PGLA_26150</name>
</gene>
<organism evidence="9 10">
    <name type="scientific">Paenibacillus glacialis</name>
    <dbReference type="NCBI Taxonomy" id="494026"/>
    <lineage>
        <taxon>Bacteria</taxon>
        <taxon>Bacillati</taxon>
        <taxon>Bacillota</taxon>
        <taxon>Bacilli</taxon>
        <taxon>Bacillales</taxon>
        <taxon>Paenibacillaceae</taxon>
        <taxon>Paenibacillus</taxon>
    </lineage>
</organism>
<dbReference type="STRING" id="494026.PGLA_26150"/>
<evidence type="ECO:0000256" key="3">
    <source>
        <dbReference type="ARBA" id="ARBA00022475"/>
    </source>
</evidence>
<dbReference type="CDD" id="cd06261">
    <property type="entry name" value="TM_PBP2"/>
    <property type="match status" value="1"/>
</dbReference>
<evidence type="ECO:0000256" key="5">
    <source>
        <dbReference type="ARBA" id="ARBA00022989"/>
    </source>
</evidence>
<feature type="transmembrane region" description="Helical" evidence="7">
    <location>
        <begin position="187"/>
        <end position="208"/>
    </location>
</feature>
<protein>
    <submittedName>
        <fullName evidence="9">ABC transporter permease</fullName>
    </submittedName>
</protein>
<feature type="transmembrane region" description="Helical" evidence="7">
    <location>
        <begin position="75"/>
        <end position="97"/>
    </location>
</feature>
<comment type="caution">
    <text evidence="9">The sequence shown here is derived from an EMBL/GenBank/DDBJ whole genome shotgun (WGS) entry which is preliminary data.</text>
</comment>
<dbReference type="PANTHER" id="PTHR32243:SF24">
    <property type="entry name" value="DIACETYLCHITOBIOSE UPTAKE SYSTEM PERMEASE PROTEIN NGCG"/>
    <property type="match status" value="1"/>
</dbReference>
<keyword evidence="6 7" id="KW-0472">Membrane</keyword>
<evidence type="ECO:0000256" key="1">
    <source>
        <dbReference type="ARBA" id="ARBA00004651"/>
    </source>
</evidence>
<proteinExistence type="inferred from homology"/>
<dbReference type="PROSITE" id="PS51257">
    <property type="entry name" value="PROKAR_LIPOPROTEIN"/>
    <property type="match status" value="1"/>
</dbReference>
<keyword evidence="10" id="KW-1185">Reference proteome</keyword>
<dbReference type="Gene3D" id="1.10.3720.10">
    <property type="entry name" value="MetI-like"/>
    <property type="match status" value="1"/>
</dbReference>
<dbReference type="SUPFAM" id="SSF161098">
    <property type="entry name" value="MetI-like"/>
    <property type="match status" value="1"/>
</dbReference>
<keyword evidence="5 7" id="KW-1133">Transmembrane helix</keyword>
<dbReference type="RefSeq" id="WP_068538125.1">
    <property type="nucleotide sequence ID" value="NZ_LVJH01000074.1"/>
</dbReference>
<name>A0A168C1J1_9BACL</name>
<accession>A0A168C1J1</accession>
<dbReference type="InterPro" id="IPR050901">
    <property type="entry name" value="BP-dep_ABC_trans_perm"/>
</dbReference>
<evidence type="ECO:0000259" key="8">
    <source>
        <dbReference type="PROSITE" id="PS50928"/>
    </source>
</evidence>
<dbReference type="InterPro" id="IPR000515">
    <property type="entry name" value="MetI-like"/>
</dbReference>
<feature type="transmembrane region" description="Helical" evidence="7">
    <location>
        <begin position="12"/>
        <end position="33"/>
    </location>
</feature>
<evidence type="ECO:0000256" key="4">
    <source>
        <dbReference type="ARBA" id="ARBA00022692"/>
    </source>
</evidence>
<sequence>MTKTANRISQIAINVFLFAVSLSCIFPLIWMLYSSLKTSQEFDLNIMSLPSKPQFQNYIDAFEIGKMGTYFWNSAFVSLFTVIFTILFGFFTAYILARFKFPFRNVIYFMFLTGMLIPVHGLLIPIFVEFKALGLLDKRITLIFPYVAFNLSMAIFLFENFIKTVPIDVEEAACIDGSSSTNTVFRIVLPLCMPVISTSIILFFLGAWNEFPFALVLIKSAELRTLPIGLTNFNGQYTANYTQMLAAMVIVVLPVVVVYLAFAKKVMQGMTAGAVKG</sequence>
<reference evidence="9 10" key="1">
    <citation type="submission" date="2016-03" db="EMBL/GenBank/DDBJ databases">
        <title>Draft genome sequence of Paenibacillus glacialis DSM 22343.</title>
        <authorList>
            <person name="Shin S.-K."/>
            <person name="Yi H."/>
        </authorList>
    </citation>
    <scope>NUCLEOTIDE SEQUENCE [LARGE SCALE GENOMIC DNA]</scope>
    <source>
        <strain evidence="9 10">DSM 22343</strain>
    </source>
</reference>
<feature type="transmembrane region" description="Helical" evidence="7">
    <location>
        <begin position="140"/>
        <end position="158"/>
    </location>
</feature>
<feature type="transmembrane region" description="Helical" evidence="7">
    <location>
        <begin position="241"/>
        <end position="262"/>
    </location>
</feature>
<keyword evidence="2 7" id="KW-0813">Transport</keyword>
<evidence type="ECO:0000256" key="7">
    <source>
        <dbReference type="RuleBase" id="RU363032"/>
    </source>
</evidence>
<keyword evidence="4 7" id="KW-0812">Transmembrane</keyword>
<dbReference type="EMBL" id="LVJH01000074">
    <property type="protein sequence ID" value="OAB32964.1"/>
    <property type="molecule type" value="Genomic_DNA"/>
</dbReference>
<dbReference type="GO" id="GO:0005886">
    <property type="term" value="C:plasma membrane"/>
    <property type="evidence" value="ECO:0007669"/>
    <property type="project" value="UniProtKB-SubCell"/>
</dbReference>
<dbReference type="AlphaFoldDB" id="A0A168C1J1"/>
<evidence type="ECO:0000313" key="9">
    <source>
        <dbReference type="EMBL" id="OAB32964.1"/>
    </source>
</evidence>
<dbReference type="GO" id="GO:0055085">
    <property type="term" value="P:transmembrane transport"/>
    <property type="evidence" value="ECO:0007669"/>
    <property type="project" value="InterPro"/>
</dbReference>
<dbReference type="Proteomes" id="UP000076967">
    <property type="component" value="Unassembled WGS sequence"/>
</dbReference>
<evidence type="ECO:0000313" key="10">
    <source>
        <dbReference type="Proteomes" id="UP000076967"/>
    </source>
</evidence>
<dbReference type="Pfam" id="PF00528">
    <property type="entry name" value="BPD_transp_1"/>
    <property type="match status" value="1"/>
</dbReference>
<dbReference type="InterPro" id="IPR035906">
    <property type="entry name" value="MetI-like_sf"/>
</dbReference>
<feature type="transmembrane region" description="Helical" evidence="7">
    <location>
        <begin position="106"/>
        <end position="128"/>
    </location>
</feature>
<keyword evidence="3" id="KW-1003">Cell membrane</keyword>
<evidence type="ECO:0000256" key="2">
    <source>
        <dbReference type="ARBA" id="ARBA00022448"/>
    </source>
</evidence>
<comment type="similarity">
    <text evidence="7">Belongs to the binding-protein-dependent transport system permease family.</text>
</comment>
<dbReference type="PROSITE" id="PS50928">
    <property type="entry name" value="ABC_TM1"/>
    <property type="match status" value="1"/>
</dbReference>